<feature type="compositionally biased region" description="Pro residues" evidence="11">
    <location>
        <begin position="433"/>
        <end position="446"/>
    </location>
</feature>
<name>A0A2Z5JD01_STRAR</name>
<keyword evidence="5 12" id="KW-0812">Transmembrane</keyword>
<feature type="transmembrane region" description="Helical" evidence="12">
    <location>
        <begin position="375"/>
        <end position="397"/>
    </location>
</feature>
<feature type="active site" description="Charge relay system" evidence="10">
    <location>
        <position position="99"/>
    </location>
</feature>
<keyword evidence="3" id="KW-1003">Cell membrane</keyword>
<feature type="domain" description="Peptidase S8/S53" evidence="14">
    <location>
        <begin position="55"/>
        <end position="316"/>
    </location>
</feature>
<dbReference type="Pfam" id="PF00082">
    <property type="entry name" value="Peptidase_S8"/>
    <property type="match status" value="1"/>
</dbReference>
<feature type="signal peptide" evidence="13">
    <location>
        <begin position="1"/>
        <end position="31"/>
    </location>
</feature>
<feature type="active site" description="Charge relay system" evidence="10">
    <location>
        <position position="64"/>
    </location>
</feature>
<feature type="active site" description="Charge relay system" evidence="10">
    <location>
        <position position="267"/>
    </location>
</feature>
<evidence type="ECO:0000256" key="7">
    <source>
        <dbReference type="ARBA" id="ARBA00022825"/>
    </source>
</evidence>
<dbReference type="GO" id="GO:0006508">
    <property type="term" value="P:proteolysis"/>
    <property type="evidence" value="ECO:0007669"/>
    <property type="project" value="UniProtKB-KW"/>
</dbReference>
<dbReference type="PROSITE" id="PS51892">
    <property type="entry name" value="SUBTILASE"/>
    <property type="match status" value="1"/>
</dbReference>
<dbReference type="RefSeq" id="WP_114244790.1">
    <property type="nucleotide sequence ID" value="NZ_CP027306.1"/>
</dbReference>
<keyword evidence="6 10" id="KW-0378">Hydrolase</keyword>
<dbReference type="Proteomes" id="UP000252698">
    <property type="component" value="Chromosome"/>
</dbReference>
<evidence type="ECO:0000256" key="6">
    <source>
        <dbReference type="ARBA" id="ARBA00022801"/>
    </source>
</evidence>
<evidence type="ECO:0000256" key="12">
    <source>
        <dbReference type="SAM" id="Phobius"/>
    </source>
</evidence>
<protein>
    <submittedName>
        <fullName evidence="15">Type VII secretion-associated serine protease mycosin</fullName>
    </submittedName>
</protein>
<keyword evidence="13" id="KW-0732">Signal</keyword>
<dbReference type="EMBL" id="CP027306">
    <property type="protein sequence ID" value="AXE78199.1"/>
    <property type="molecule type" value="Genomic_DNA"/>
</dbReference>
<dbReference type="PRINTS" id="PR00723">
    <property type="entry name" value="SUBTILISIN"/>
</dbReference>
<feature type="chain" id="PRO_5016273250" evidence="13">
    <location>
        <begin position="32"/>
        <end position="465"/>
    </location>
</feature>
<dbReference type="GeneID" id="95519985"/>
<dbReference type="SUPFAM" id="SSF52743">
    <property type="entry name" value="Subtilisin-like"/>
    <property type="match status" value="1"/>
</dbReference>
<dbReference type="InterPro" id="IPR036852">
    <property type="entry name" value="Peptidase_S8/S53_dom_sf"/>
</dbReference>
<dbReference type="PANTHER" id="PTHR43806">
    <property type="entry name" value="PEPTIDASE S8"/>
    <property type="match status" value="1"/>
</dbReference>
<evidence type="ECO:0000256" key="8">
    <source>
        <dbReference type="ARBA" id="ARBA00022989"/>
    </source>
</evidence>
<comment type="similarity">
    <text evidence="2 10">Belongs to the peptidase S8 family.</text>
</comment>
<proteinExistence type="inferred from homology"/>
<evidence type="ECO:0000256" key="2">
    <source>
        <dbReference type="ARBA" id="ARBA00011073"/>
    </source>
</evidence>
<evidence type="ECO:0000256" key="13">
    <source>
        <dbReference type="SAM" id="SignalP"/>
    </source>
</evidence>
<keyword evidence="8 12" id="KW-1133">Transmembrane helix</keyword>
<dbReference type="GO" id="GO:0005886">
    <property type="term" value="C:plasma membrane"/>
    <property type="evidence" value="ECO:0007669"/>
    <property type="project" value="UniProtKB-SubCell"/>
</dbReference>
<dbReference type="KEGG" id="sata:C5746_16090"/>
<gene>
    <name evidence="15" type="primary">mycP</name>
    <name evidence="15" type="ORF">C5746_16090</name>
</gene>
<dbReference type="InterPro" id="IPR015500">
    <property type="entry name" value="Peptidase_S8_subtilisin-rel"/>
</dbReference>
<evidence type="ECO:0000256" key="10">
    <source>
        <dbReference type="PROSITE-ProRule" id="PRU01240"/>
    </source>
</evidence>
<organism evidence="15 16">
    <name type="scientific">Streptomyces atratus</name>
    <dbReference type="NCBI Taxonomy" id="1893"/>
    <lineage>
        <taxon>Bacteria</taxon>
        <taxon>Bacillati</taxon>
        <taxon>Actinomycetota</taxon>
        <taxon>Actinomycetes</taxon>
        <taxon>Kitasatosporales</taxon>
        <taxon>Streptomycetaceae</taxon>
        <taxon>Streptomyces</taxon>
    </lineage>
</organism>
<evidence type="ECO:0000256" key="9">
    <source>
        <dbReference type="ARBA" id="ARBA00023136"/>
    </source>
</evidence>
<sequence length="465" mass="47543">MRTSSAAAIRRGIAVSSAVTLLLVGASPAYSDSVRSDQWYLDAMQAEQMWKSSTGENVTVAVIDSGVDASIPDLRGRVLKGKDLAAASPGDEHTDYDNHGTGMASIIAGTGNVRGGGGSFGLAPGVKILPIRLRDTTGKVNGATGNKYLNEDLSVAIRFAVDHGAKIINASVGDSIGGSQQLTDSVKYALDKGALIFAAVGNSADEGNLIEYPAGTPGVVGVGAIGKDLHKADFSQWGPQVDLSAPGVDMVHGCSGGTKLCRTSGTSDAAAIVSASAALIWSKHLDWTNNQVLRVLLNTVGAPTSGALRNDYVGYGVVRPRIALKNPGDPGPADEYPLPDLAAAESPSPSAKPSKAGGSSEDIDKPAATALASDGLWIGVGVGVAALAGAAVAFAAVRSRRRKAAASAPPPYAHQQPHSPYPYQQPQSQSQTPQPPYPPHSPPPGAQDPRSPYTSPPSRGGGPTR</sequence>
<dbReference type="InterPro" id="IPR023834">
    <property type="entry name" value="T7SS_pept_S8A_mycosin"/>
</dbReference>
<keyword evidence="9 12" id="KW-0472">Membrane</keyword>
<evidence type="ECO:0000256" key="11">
    <source>
        <dbReference type="SAM" id="MobiDB-lite"/>
    </source>
</evidence>
<feature type="compositionally biased region" description="Low complexity" evidence="11">
    <location>
        <begin position="342"/>
        <end position="360"/>
    </location>
</feature>
<evidence type="ECO:0000256" key="5">
    <source>
        <dbReference type="ARBA" id="ARBA00022692"/>
    </source>
</evidence>
<accession>A0A2Z5JD01</accession>
<evidence type="ECO:0000313" key="15">
    <source>
        <dbReference type="EMBL" id="AXE78199.1"/>
    </source>
</evidence>
<evidence type="ECO:0000259" key="14">
    <source>
        <dbReference type="Pfam" id="PF00082"/>
    </source>
</evidence>
<keyword evidence="4 10" id="KW-0645">Protease</keyword>
<dbReference type="PANTHER" id="PTHR43806:SF11">
    <property type="entry name" value="CEREVISIN-RELATED"/>
    <property type="match status" value="1"/>
</dbReference>
<dbReference type="Gene3D" id="3.40.50.200">
    <property type="entry name" value="Peptidase S8/S53 domain"/>
    <property type="match status" value="1"/>
</dbReference>
<dbReference type="NCBIfam" id="TIGR03921">
    <property type="entry name" value="T7SS_mycosin"/>
    <property type="match status" value="1"/>
</dbReference>
<comment type="subcellular location">
    <subcellularLocation>
        <location evidence="1">Cell membrane</location>
        <topology evidence="1">Single-pass membrane protein</topology>
    </subcellularLocation>
</comment>
<evidence type="ECO:0000256" key="1">
    <source>
        <dbReference type="ARBA" id="ARBA00004162"/>
    </source>
</evidence>
<dbReference type="AlphaFoldDB" id="A0A2Z5JD01"/>
<evidence type="ECO:0000313" key="16">
    <source>
        <dbReference type="Proteomes" id="UP000252698"/>
    </source>
</evidence>
<reference evidence="15 16" key="1">
    <citation type="journal article" date="2018" name="Front. Microbiol.">
        <title>Genome Sequencing of Streptomyces atratus SCSIOZH16 and Activation Production of Nocardamine via Metabolic Engineering.</title>
        <authorList>
            <person name="Li Y."/>
            <person name="Zhang C."/>
            <person name="Liu C."/>
            <person name="Ju J."/>
            <person name="Ma J."/>
        </authorList>
    </citation>
    <scope>NUCLEOTIDE SEQUENCE [LARGE SCALE GENOMIC DNA]</scope>
    <source>
        <strain evidence="15 16">SCSIO_ZH16</strain>
    </source>
</reference>
<keyword evidence="7 10" id="KW-0720">Serine protease</keyword>
<dbReference type="InterPro" id="IPR050131">
    <property type="entry name" value="Peptidase_S8_subtilisin-like"/>
</dbReference>
<dbReference type="GO" id="GO:0004252">
    <property type="term" value="F:serine-type endopeptidase activity"/>
    <property type="evidence" value="ECO:0007669"/>
    <property type="project" value="UniProtKB-UniRule"/>
</dbReference>
<evidence type="ECO:0000256" key="3">
    <source>
        <dbReference type="ARBA" id="ARBA00022475"/>
    </source>
</evidence>
<feature type="region of interest" description="Disordered" evidence="11">
    <location>
        <begin position="323"/>
        <end position="362"/>
    </location>
</feature>
<feature type="compositionally biased region" description="Low complexity" evidence="11">
    <location>
        <begin position="413"/>
        <end position="432"/>
    </location>
</feature>
<evidence type="ECO:0000256" key="4">
    <source>
        <dbReference type="ARBA" id="ARBA00022670"/>
    </source>
</evidence>
<feature type="region of interest" description="Disordered" evidence="11">
    <location>
        <begin position="405"/>
        <end position="465"/>
    </location>
</feature>
<dbReference type="InterPro" id="IPR000209">
    <property type="entry name" value="Peptidase_S8/S53_dom"/>
</dbReference>